<organism evidence="1 2">
    <name type="scientific">Gordonia bronchialis (strain ATCC 25592 / DSM 43247 / BCRC 13721 / JCM 3198 / KCTC 3076 / NBRC 16047 / NCTC 10667)</name>
    <name type="common">Rhodococcus bronchialis</name>
    <dbReference type="NCBI Taxonomy" id="526226"/>
    <lineage>
        <taxon>Bacteria</taxon>
        <taxon>Bacillati</taxon>
        <taxon>Actinomycetota</taxon>
        <taxon>Actinomycetes</taxon>
        <taxon>Mycobacteriales</taxon>
        <taxon>Gordoniaceae</taxon>
        <taxon>Gordonia</taxon>
    </lineage>
</organism>
<reference evidence="2" key="1">
    <citation type="submission" date="2009-10" db="EMBL/GenBank/DDBJ databases">
        <title>The complete chromosome of Gordonia bronchialis DSM 43247.</title>
        <authorList>
            <consortium name="US DOE Joint Genome Institute (JGI-PGF)"/>
            <person name="Lucas S."/>
            <person name="Copeland A."/>
            <person name="Lapidus A."/>
            <person name="Glavina del Rio T."/>
            <person name="Dalin E."/>
            <person name="Tice H."/>
            <person name="Bruce D."/>
            <person name="Goodwin L."/>
            <person name="Pitluck S."/>
            <person name="Kyrpides N."/>
            <person name="Mavromatis K."/>
            <person name="Ivanova N."/>
            <person name="Ovchinnikova G."/>
            <person name="Saunders E."/>
            <person name="Brettin T."/>
            <person name="Detter J.C."/>
            <person name="Han C."/>
            <person name="Larimer F."/>
            <person name="Land M."/>
            <person name="Hauser L."/>
            <person name="Markowitz V."/>
            <person name="Cheng J.-F."/>
            <person name="Hugenholtz P."/>
            <person name="Woyke T."/>
            <person name="Wu D."/>
            <person name="Jando M."/>
            <person name="Schneider S."/>
            <person name="Goeker M."/>
            <person name="Klenk H.-P."/>
            <person name="Eisen J.A."/>
        </authorList>
    </citation>
    <scope>NUCLEOTIDE SEQUENCE [LARGE SCALE GENOMIC DNA]</scope>
    <source>
        <strain evidence="2">ATCC 25592 / DSM 43247 / BCRC 13721 / JCM 3198 / KCTC 3076 / NBRC 16047 / NCTC 10667</strain>
    </source>
</reference>
<dbReference type="HOGENOM" id="CLU_830956_0_0_11"/>
<evidence type="ECO:0000313" key="2">
    <source>
        <dbReference type="Proteomes" id="UP000001219"/>
    </source>
</evidence>
<dbReference type="EMBL" id="CP001802">
    <property type="protein sequence ID" value="ACY19877.1"/>
    <property type="molecule type" value="Genomic_DNA"/>
</dbReference>
<gene>
    <name evidence="1" type="ordered locus">Gbro_0547</name>
</gene>
<dbReference type="Proteomes" id="UP000001219">
    <property type="component" value="Chromosome"/>
</dbReference>
<dbReference type="eggNOG" id="ENOG5031VYY">
    <property type="taxonomic scope" value="Bacteria"/>
</dbReference>
<dbReference type="STRING" id="526226.Gbro_0547"/>
<name>D0LEF9_GORB4</name>
<keyword evidence="2" id="KW-1185">Reference proteome</keyword>
<evidence type="ECO:0000313" key="1">
    <source>
        <dbReference type="EMBL" id="ACY19877.1"/>
    </source>
</evidence>
<reference evidence="1 2" key="2">
    <citation type="journal article" date="2010" name="Stand. Genomic Sci.">
        <title>Complete genome sequence of Gordonia bronchialis type strain (3410).</title>
        <authorList>
            <person name="Ivanova N."/>
            <person name="Sikorski J."/>
            <person name="Jando M."/>
            <person name="Lapidus A."/>
            <person name="Nolan M."/>
            <person name="Lucas S."/>
            <person name="Del Rio T.G."/>
            <person name="Tice H."/>
            <person name="Copeland A."/>
            <person name="Cheng J.F."/>
            <person name="Chen F."/>
            <person name="Bruce D."/>
            <person name="Goodwin L."/>
            <person name="Pitluck S."/>
            <person name="Mavromatis K."/>
            <person name="Ovchinnikova G."/>
            <person name="Pati A."/>
            <person name="Chen A."/>
            <person name="Palaniappan K."/>
            <person name="Land M."/>
            <person name="Hauser L."/>
            <person name="Chang Y.J."/>
            <person name="Jeffries C.D."/>
            <person name="Chain P."/>
            <person name="Saunders E."/>
            <person name="Han C."/>
            <person name="Detter J.C."/>
            <person name="Brettin T."/>
            <person name="Rohde M."/>
            <person name="Goker M."/>
            <person name="Bristow J."/>
            <person name="Eisen J.A."/>
            <person name="Markowitz V."/>
            <person name="Hugenholtz P."/>
            <person name="Klenk H.P."/>
            <person name="Kyrpides N.C."/>
        </authorList>
    </citation>
    <scope>NUCLEOTIDE SEQUENCE [LARGE SCALE GENOMIC DNA]</scope>
    <source>
        <strain evidence="2">ATCC 25592 / DSM 43247 / BCRC 13721 / JCM 3198 / KCTC 3076 / NBRC 16047 / NCTC 10667</strain>
    </source>
</reference>
<sequence length="334" mass="32945">MIMSDNEFEYVDEDGNVVDPSELGDEYEIVDEEVVTEPVDEAAPVPVTGDHGGGTATGSGMPKSVKLTLGAVGLVALAVGGALVVGLSKIGSENTAADVKAGASSKYAQASSAVASKSSAVRSEVDATVGAVDTCRVGAAAASSPTGTLADAVMTGSARPRLELVIDATAPLPTTFVRAKAGAEAADAGQGKKLLARNAKRLDLIQLGKDSWAAYAYTAPDDAPAPAWRKADVTVADGDITVTGDRDWPGGDAPTAGSCEHGTPGAYAVSGQIPAGAAGLVDGTATVHLIQGVAGQPTKAVAVMGDAIALVTLAASDDAEGGDASASSSAVPSK</sequence>
<accession>D0LEF9</accession>
<dbReference type="KEGG" id="gbr:Gbro_0547"/>
<proteinExistence type="predicted"/>
<protein>
    <submittedName>
        <fullName evidence="1">Uncharacterized protein</fullName>
    </submittedName>
</protein>
<dbReference type="AlphaFoldDB" id="D0LEF9"/>